<dbReference type="GO" id="GO:0003924">
    <property type="term" value="F:GTPase activity"/>
    <property type="evidence" value="ECO:0007669"/>
    <property type="project" value="InterPro"/>
</dbReference>
<dbReference type="FunFam" id="3.30.230.10:FF:000003">
    <property type="entry name" value="Elongation factor G"/>
    <property type="match status" value="1"/>
</dbReference>
<dbReference type="EMBL" id="BJXB01000008">
    <property type="protein sequence ID" value="GEM46614.1"/>
    <property type="molecule type" value="Genomic_DNA"/>
</dbReference>
<dbReference type="Pfam" id="PF22042">
    <property type="entry name" value="EF-G_D2"/>
    <property type="match status" value="1"/>
</dbReference>
<dbReference type="InterPro" id="IPR035647">
    <property type="entry name" value="EFG_III/V"/>
</dbReference>
<dbReference type="Gene3D" id="3.30.70.240">
    <property type="match status" value="1"/>
</dbReference>
<dbReference type="Pfam" id="PF00679">
    <property type="entry name" value="EFG_C"/>
    <property type="match status" value="1"/>
</dbReference>
<dbReference type="CDD" id="cd01434">
    <property type="entry name" value="EFG_mtEFG1_IV"/>
    <property type="match status" value="1"/>
</dbReference>
<reference evidence="4 5" key="1">
    <citation type="submission" date="2019-07" db="EMBL/GenBank/DDBJ databases">
        <title>Whole genome shotgun sequence of Deinococcus cellulosilyticus NBRC 106333.</title>
        <authorList>
            <person name="Hosoyama A."/>
            <person name="Uohara A."/>
            <person name="Ohji S."/>
            <person name="Ichikawa N."/>
        </authorList>
    </citation>
    <scope>NUCLEOTIDE SEQUENCE [LARGE SCALE GENOMIC DNA]</scope>
    <source>
        <strain evidence="4 5">NBRC 106333</strain>
    </source>
</reference>
<accession>A0A511N167</accession>
<dbReference type="RefSeq" id="WP_146884418.1">
    <property type="nucleotide sequence ID" value="NZ_BJXB01000008.1"/>
</dbReference>
<dbReference type="Gene3D" id="3.30.230.10">
    <property type="match status" value="1"/>
</dbReference>
<dbReference type="SMART" id="SM00889">
    <property type="entry name" value="EFG_IV"/>
    <property type="match status" value="1"/>
</dbReference>
<dbReference type="Gene3D" id="3.30.70.870">
    <property type="entry name" value="Elongation Factor G (Translational Gtpase), domain 3"/>
    <property type="match status" value="1"/>
</dbReference>
<dbReference type="AlphaFoldDB" id="A0A511N167"/>
<evidence type="ECO:0000313" key="5">
    <source>
        <dbReference type="Proteomes" id="UP000321306"/>
    </source>
</evidence>
<dbReference type="GO" id="GO:0032790">
    <property type="term" value="P:ribosome disassembly"/>
    <property type="evidence" value="ECO:0007669"/>
    <property type="project" value="TreeGrafter"/>
</dbReference>
<dbReference type="PRINTS" id="PR00315">
    <property type="entry name" value="ELONGATNFCT"/>
</dbReference>
<keyword evidence="5" id="KW-1185">Reference proteome</keyword>
<dbReference type="InterPro" id="IPR014721">
    <property type="entry name" value="Ribsml_uS5_D2-typ_fold_subgr"/>
</dbReference>
<dbReference type="CDD" id="cd03713">
    <property type="entry name" value="EFG_mtEFG_C"/>
    <property type="match status" value="1"/>
</dbReference>
<dbReference type="InterPro" id="IPR027417">
    <property type="entry name" value="P-loop_NTPase"/>
</dbReference>
<dbReference type="PANTHER" id="PTHR43261:SF6">
    <property type="entry name" value="ELONGATION FACTOR G-LIKE PROTEIN"/>
    <property type="match status" value="1"/>
</dbReference>
<feature type="domain" description="Tr-type G" evidence="3">
    <location>
        <begin position="1"/>
        <end position="267"/>
    </location>
</feature>
<evidence type="ECO:0000313" key="4">
    <source>
        <dbReference type="EMBL" id="GEM46614.1"/>
    </source>
</evidence>
<dbReference type="InterPro" id="IPR000795">
    <property type="entry name" value="T_Tr_GTP-bd_dom"/>
</dbReference>
<gene>
    <name evidence="4" type="ORF">DC3_22490</name>
</gene>
<dbReference type="InterPro" id="IPR053905">
    <property type="entry name" value="EF-G-like_DII"/>
</dbReference>
<keyword evidence="2" id="KW-0342">GTP-binding</keyword>
<proteinExistence type="predicted"/>
<dbReference type="FunFam" id="3.30.70.240:FF:000001">
    <property type="entry name" value="Elongation factor G"/>
    <property type="match status" value="1"/>
</dbReference>
<dbReference type="InterPro" id="IPR009000">
    <property type="entry name" value="Transl_B-barrel_sf"/>
</dbReference>
<keyword evidence="4" id="KW-0251">Elongation factor</keyword>
<dbReference type="SMART" id="SM00838">
    <property type="entry name" value="EFG_C"/>
    <property type="match status" value="1"/>
</dbReference>
<dbReference type="InterPro" id="IPR047872">
    <property type="entry name" value="EFG_IV"/>
</dbReference>
<dbReference type="PROSITE" id="PS51722">
    <property type="entry name" value="G_TR_2"/>
    <property type="match status" value="1"/>
</dbReference>
<dbReference type="InterPro" id="IPR009022">
    <property type="entry name" value="EFG_III"/>
</dbReference>
<dbReference type="NCBIfam" id="NF009891">
    <property type="entry name" value="PRK13351.1-1"/>
    <property type="match status" value="1"/>
</dbReference>
<dbReference type="Proteomes" id="UP000321306">
    <property type="component" value="Unassembled WGS sequence"/>
</dbReference>
<dbReference type="NCBIfam" id="TIGR00231">
    <property type="entry name" value="small_GTP"/>
    <property type="match status" value="1"/>
</dbReference>
<dbReference type="CDD" id="cd04170">
    <property type="entry name" value="EF-G_bact"/>
    <property type="match status" value="1"/>
</dbReference>
<dbReference type="CDD" id="cd16262">
    <property type="entry name" value="EFG_III"/>
    <property type="match status" value="1"/>
</dbReference>
<dbReference type="InterPro" id="IPR041095">
    <property type="entry name" value="EFG_II"/>
</dbReference>
<dbReference type="SUPFAM" id="SSF54980">
    <property type="entry name" value="EF-G C-terminal domain-like"/>
    <property type="match status" value="2"/>
</dbReference>
<dbReference type="CDD" id="cd04088">
    <property type="entry name" value="EFG_mtEFG_II"/>
    <property type="match status" value="1"/>
</dbReference>
<dbReference type="Pfam" id="PF03764">
    <property type="entry name" value="EFG_IV"/>
    <property type="match status" value="1"/>
</dbReference>
<dbReference type="SUPFAM" id="SSF50447">
    <property type="entry name" value="Translation proteins"/>
    <property type="match status" value="1"/>
</dbReference>
<dbReference type="SUPFAM" id="SSF54211">
    <property type="entry name" value="Ribosomal protein S5 domain 2-like"/>
    <property type="match status" value="1"/>
</dbReference>
<dbReference type="InterPro" id="IPR005225">
    <property type="entry name" value="Small_GTP-bd"/>
</dbReference>
<keyword evidence="4" id="KW-0648">Protein biosynthesis</keyword>
<dbReference type="Pfam" id="PF00009">
    <property type="entry name" value="GTP_EFTU"/>
    <property type="match status" value="1"/>
</dbReference>
<dbReference type="Gene3D" id="2.40.30.10">
    <property type="entry name" value="Translation factors"/>
    <property type="match status" value="1"/>
</dbReference>
<dbReference type="InterPro" id="IPR005517">
    <property type="entry name" value="Transl_elong_EFG/EF2_IV"/>
</dbReference>
<dbReference type="InterPro" id="IPR000640">
    <property type="entry name" value="EFG_V-like"/>
</dbReference>
<dbReference type="InterPro" id="IPR020568">
    <property type="entry name" value="Ribosomal_Su5_D2-typ_SF"/>
</dbReference>
<dbReference type="InterPro" id="IPR035649">
    <property type="entry name" value="EFG_V"/>
</dbReference>
<comment type="caution">
    <text evidence="4">The sequence shown here is derived from an EMBL/GenBank/DDBJ whole genome shotgun (WGS) entry which is preliminary data.</text>
</comment>
<name>A0A511N167_DEIC1</name>
<organism evidence="4 5">
    <name type="scientific">Deinococcus cellulosilyticus (strain DSM 18568 / NBRC 106333 / KACC 11606 / 5516J-15)</name>
    <dbReference type="NCBI Taxonomy" id="1223518"/>
    <lineage>
        <taxon>Bacteria</taxon>
        <taxon>Thermotogati</taxon>
        <taxon>Deinococcota</taxon>
        <taxon>Deinococci</taxon>
        <taxon>Deinococcales</taxon>
        <taxon>Deinococcaceae</taxon>
        <taxon>Deinococcus</taxon>
    </lineage>
</organism>
<dbReference type="OrthoDB" id="9801591at2"/>
<evidence type="ECO:0000256" key="2">
    <source>
        <dbReference type="ARBA" id="ARBA00023134"/>
    </source>
</evidence>
<dbReference type="GO" id="GO:0003746">
    <property type="term" value="F:translation elongation factor activity"/>
    <property type="evidence" value="ECO:0007669"/>
    <property type="project" value="UniProtKB-KW"/>
</dbReference>
<keyword evidence="1" id="KW-0547">Nucleotide-binding</keyword>
<dbReference type="Gene3D" id="3.40.50.300">
    <property type="entry name" value="P-loop containing nucleotide triphosphate hydrolases"/>
    <property type="match status" value="1"/>
</dbReference>
<evidence type="ECO:0000259" key="3">
    <source>
        <dbReference type="PROSITE" id="PS51722"/>
    </source>
</evidence>
<sequence>MRFNVSVVGHSGVGKTSLVEAMLYRAGQLKRLGSVMQKNTASDHTTLEQEHQMSIFTSVLPFNWHESQVTLLDTPGFSDFVGEIRGALRSADNTLVVVSAVSGVEVGTERVWKTADEFGMPRIIAVNKMDRDRADFFETLSSLETSISGPVVATHLPIGSEKDFSGVIDLLSRKAYIGGQIVDIPSGYEDQVQEYRAKLVERIVETDEELIERYLADEEVTLQELNRALLTAFKTGQIDPVIPVSATTMVGVDALLDLLVTIEREPAERPPFVAVDGQTRPPTPDAPFSARVFRSSTDPFLGKVAYVRVWSGTLKPGQPIYNCSRGTTVTPAHLYCLNGKDLQEVPELTAGMIGALTKISDVKTGETLCDPHHHIDYGPLHLPDPVVSVALHPKTRQDEDKLTTQMGRLLDDDPTLKFGRNPETGEMVLSGLGDMHLNLAIEELALLGVNVTTTKPRIAYRETIKSVAKSQGKYKKQTGGHGQYGDCWLRLEPSAETFEFASEIVGGVVPSKYIPSIHKGVEESLAKGALAGYPVQNIKVVVYDGSYHEVDSSDIAFKMAAGLAFREAMSKAQPILMEPVLQLNVYIPEANMGDVLSDLQGKRAQILGMDTDGNLTVVRALVPESELQEYSAQLRSITGGRGAYSVKFNNYAEVPQHLQARIIQARQSEQHA</sequence>
<dbReference type="NCBIfam" id="NF009379">
    <property type="entry name" value="PRK12740.1-3"/>
    <property type="match status" value="1"/>
</dbReference>
<evidence type="ECO:0000256" key="1">
    <source>
        <dbReference type="ARBA" id="ARBA00022741"/>
    </source>
</evidence>
<dbReference type="NCBIfam" id="NF009381">
    <property type="entry name" value="PRK12740.1-5"/>
    <property type="match status" value="1"/>
</dbReference>
<dbReference type="Pfam" id="PF14492">
    <property type="entry name" value="EFG_III"/>
    <property type="match status" value="1"/>
</dbReference>
<dbReference type="PANTHER" id="PTHR43261">
    <property type="entry name" value="TRANSLATION ELONGATION FACTOR G-RELATED"/>
    <property type="match status" value="1"/>
</dbReference>
<dbReference type="GO" id="GO:0005525">
    <property type="term" value="F:GTP binding"/>
    <property type="evidence" value="ECO:0007669"/>
    <property type="project" value="UniProtKB-KW"/>
</dbReference>
<dbReference type="SUPFAM" id="SSF52540">
    <property type="entry name" value="P-loop containing nucleoside triphosphate hydrolases"/>
    <property type="match status" value="1"/>
</dbReference>
<protein>
    <submittedName>
        <fullName evidence="4">Elongation factor G</fullName>
    </submittedName>
</protein>